<evidence type="ECO:0000313" key="2">
    <source>
        <dbReference type="EMBL" id="QOV18717.1"/>
    </source>
</evidence>
<gene>
    <name evidence="2" type="ORF">INP51_11980</name>
</gene>
<dbReference type="PANTHER" id="PTHR11647:SF1">
    <property type="entry name" value="COLLAPSIN RESPONSE MEDIATOR PROTEIN"/>
    <property type="match status" value="1"/>
</dbReference>
<dbReference type="KEGG" id="bliq:INP51_11980"/>
<keyword evidence="3" id="KW-1185">Reference proteome</keyword>
<dbReference type="Gene3D" id="3.20.20.140">
    <property type="entry name" value="Metal-dependent hydrolases"/>
    <property type="match status" value="2"/>
</dbReference>
<dbReference type="InterPro" id="IPR032466">
    <property type="entry name" value="Metal_Hydrolase"/>
</dbReference>
<dbReference type="SUPFAM" id="SSF51338">
    <property type="entry name" value="Composite domain of metallo-dependent hydrolases"/>
    <property type="match status" value="1"/>
</dbReference>
<reference evidence="2 3" key="1">
    <citation type="submission" date="2020-10" db="EMBL/GenBank/DDBJ databases">
        <title>Blautia liquoris sp.nov., isolated from the mud in a fermentation cellar used for the production of Chinese strong-flavoured liquor.</title>
        <authorList>
            <person name="Lu L."/>
        </authorList>
    </citation>
    <scope>NUCLEOTIDE SEQUENCE [LARGE SCALE GENOMIC DNA]</scope>
    <source>
        <strain evidence="2 3">LZLJ-3</strain>
    </source>
</reference>
<dbReference type="PANTHER" id="PTHR11647">
    <property type="entry name" value="HYDRANTOINASE/DIHYDROPYRIMIDINASE FAMILY MEMBER"/>
    <property type="match status" value="1"/>
</dbReference>
<dbReference type="GO" id="GO:0016812">
    <property type="term" value="F:hydrolase activity, acting on carbon-nitrogen (but not peptide) bonds, in cyclic amides"/>
    <property type="evidence" value="ECO:0007669"/>
    <property type="project" value="TreeGrafter"/>
</dbReference>
<protein>
    <submittedName>
        <fullName evidence="2">Amidohydrolase family protein</fullName>
    </submittedName>
</protein>
<dbReference type="AlphaFoldDB" id="A0A7M2RGP1"/>
<keyword evidence="2" id="KW-0378">Hydrolase</keyword>
<dbReference type="InterPro" id="IPR011059">
    <property type="entry name" value="Metal-dep_hydrolase_composite"/>
</dbReference>
<dbReference type="Pfam" id="PF07969">
    <property type="entry name" value="Amidohydro_3"/>
    <property type="match status" value="1"/>
</dbReference>
<organism evidence="2 3">
    <name type="scientific">Blautia liquoris</name>
    <dbReference type="NCBI Taxonomy" id="2779518"/>
    <lineage>
        <taxon>Bacteria</taxon>
        <taxon>Bacillati</taxon>
        <taxon>Bacillota</taxon>
        <taxon>Clostridia</taxon>
        <taxon>Lachnospirales</taxon>
        <taxon>Lachnospiraceae</taxon>
        <taxon>Blautia</taxon>
    </lineage>
</organism>
<evidence type="ECO:0000259" key="1">
    <source>
        <dbReference type="Pfam" id="PF07969"/>
    </source>
</evidence>
<sequence length="541" mass="59798">MRYIIHNAKICDGSGSESYLGDIMIDGKIIEKIIDRSKYSKGFSHELDAVHIDAGGKIVSPGFIDTHRHCDLAALYDEDFGTLELSQGLTSVVGGNCGLGIFPCTKSYKEEVCNFVEPCLGVAPPDMWVENYGTYMGMLKEKDMPLHVGCYQGIGAVKAAVKGYGKKPFSDMEMSAAREYIKNAMDAGCIGISSGIMYQPECYSSAEEMAELLQAAAPYGRPLFCHIRGEGDNLLPSVKEIIEICKMADIALNISHFKATGIKNWNKNIYQAIDIIEKAQDAGSDITVDFYPYCGGSTTLISLIPPDLMEEDMNLTFSKIGTAGGKQALSASLYQEHQGWDNMVTAIGWDRILISSVLTKENQRFVGLNFKEASEKAGYKDPAYLMADLLANENGKVGIILLSMSQEDVDTVAKLPYSMLISDALYGVSDCPHPRLYGTFPHFLQDYVVKRKIFTMEQAIEKMTYMPAKRLNLKNRGLLKEGYFADLNVFSPEQFVDHATYEDSKKVSTGLSYVFVDGQIALQDGKRQKGYSANLLNHKEI</sequence>
<dbReference type="InterPro" id="IPR013108">
    <property type="entry name" value="Amidohydro_3"/>
</dbReference>
<name>A0A7M2RGP1_9FIRM</name>
<dbReference type="InterPro" id="IPR050378">
    <property type="entry name" value="Metallo-dep_Hydrolases_sf"/>
</dbReference>
<dbReference type="EMBL" id="CP063304">
    <property type="protein sequence ID" value="QOV18717.1"/>
    <property type="molecule type" value="Genomic_DNA"/>
</dbReference>
<evidence type="ECO:0000313" key="3">
    <source>
        <dbReference type="Proteomes" id="UP000593601"/>
    </source>
</evidence>
<dbReference type="SUPFAM" id="SSF51556">
    <property type="entry name" value="Metallo-dependent hydrolases"/>
    <property type="match status" value="1"/>
</dbReference>
<dbReference type="Proteomes" id="UP000593601">
    <property type="component" value="Chromosome"/>
</dbReference>
<dbReference type="GO" id="GO:0005829">
    <property type="term" value="C:cytosol"/>
    <property type="evidence" value="ECO:0007669"/>
    <property type="project" value="TreeGrafter"/>
</dbReference>
<accession>A0A7M2RGP1</accession>
<proteinExistence type="predicted"/>
<dbReference type="RefSeq" id="WP_193735079.1">
    <property type="nucleotide sequence ID" value="NZ_CP063304.1"/>
</dbReference>
<feature type="domain" description="Amidohydrolase 3" evidence="1">
    <location>
        <begin position="430"/>
        <end position="520"/>
    </location>
</feature>